<dbReference type="FunFam" id="2.60.120.260:FF:000025">
    <property type="entry name" value="DNA repair protein XRCC1 isoform X1"/>
    <property type="match status" value="1"/>
</dbReference>
<dbReference type="SUPFAM" id="SSF52113">
    <property type="entry name" value="BRCT domain"/>
    <property type="match status" value="2"/>
</dbReference>
<feature type="domain" description="BRCT" evidence="7">
    <location>
        <begin position="382"/>
        <end position="469"/>
    </location>
</feature>
<name>A0A9C6DXX9_9MUSC</name>
<dbReference type="GO" id="GO:0006284">
    <property type="term" value="P:base-excision repair"/>
    <property type="evidence" value="ECO:0007669"/>
    <property type="project" value="InterPro"/>
</dbReference>
<dbReference type="PANTHER" id="PTHR11370:SF5">
    <property type="entry name" value="DNA REPAIR PROTEIN XRCC1"/>
    <property type="match status" value="1"/>
</dbReference>
<evidence type="ECO:0000259" key="7">
    <source>
        <dbReference type="PROSITE" id="PS50172"/>
    </source>
</evidence>
<organism evidence="8 9">
    <name type="scientific">Glossina fuscipes</name>
    <dbReference type="NCBI Taxonomy" id="7396"/>
    <lineage>
        <taxon>Eukaryota</taxon>
        <taxon>Metazoa</taxon>
        <taxon>Ecdysozoa</taxon>
        <taxon>Arthropoda</taxon>
        <taxon>Hexapoda</taxon>
        <taxon>Insecta</taxon>
        <taxon>Pterygota</taxon>
        <taxon>Neoptera</taxon>
        <taxon>Endopterygota</taxon>
        <taxon>Diptera</taxon>
        <taxon>Brachycera</taxon>
        <taxon>Muscomorpha</taxon>
        <taxon>Hippoboscoidea</taxon>
        <taxon>Glossinidae</taxon>
        <taxon>Glossina</taxon>
    </lineage>
</organism>
<dbReference type="InterPro" id="IPR008979">
    <property type="entry name" value="Galactose-bd-like_sf"/>
</dbReference>
<dbReference type="FunFam" id="3.40.50.10190:FF:000008">
    <property type="entry name" value="X-ray repair cross complementing 1"/>
    <property type="match status" value="1"/>
</dbReference>
<feature type="region of interest" description="Disordered" evidence="6">
    <location>
        <begin position="303"/>
        <end position="372"/>
    </location>
</feature>
<dbReference type="PROSITE" id="PS50172">
    <property type="entry name" value="BRCT"/>
    <property type="match status" value="2"/>
</dbReference>
<comment type="subcellular location">
    <subcellularLocation>
        <location evidence="1">Nucleus</location>
    </subcellularLocation>
</comment>
<gene>
    <name evidence="9" type="primary">LOC119641687</name>
</gene>
<dbReference type="GO" id="GO:0006303">
    <property type="term" value="P:double-strand break repair via nonhomologous end joining"/>
    <property type="evidence" value="ECO:0007669"/>
    <property type="project" value="InterPro"/>
</dbReference>
<evidence type="ECO:0000256" key="3">
    <source>
        <dbReference type="ARBA" id="ARBA00022763"/>
    </source>
</evidence>
<keyword evidence="3" id="KW-0227">DNA damage</keyword>
<dbReference type="PANTHER" id="PTHR11370">
    <property type="entry name" value="DNA-REPAIR PROTEIN XRCC1"/>
    <property type="match status" value="1"/>
</dbReference>
<keyword evidence="4" id="KW-0234">DNA repair</keyword>
<keyword evidence="8" id="KW-1185">Reference proteome</keyword>
<dbReference type="CDD" id="cd17725">
    <property type="entry name" value="BRCT_XRCC1_rpt1"/>
    <property type="match status" value="1"/>
</dbReference>
<proteinExistence type="predicted"/>
<dbReference type="KEGG" id="gfs:119641687"/>
<dbReference type="InterPro" id="IPR001357">
    <property type="entry name" value="BRCT_dom"/>
</dbReference>
<protein>
    <submittedName>
        <fullName evidence="9">DNA repair protein XRCC1 isoform X1</fullName>
    </submittedName>
</protein>
<sequence length="668" mass="75384">MPFALFNKVRECSSEDQVHVAANLIKGQAGKKWKTKLAGEKQAYVILEMKEAQQICGIDIGNEHSAFVEVLVGKTSCTSTDFTEILITCSFMTPVESKNSTNINRVRCFNQDALVPAVASSKWSLVKIVCTQPFNRHVQYGLAFIKVHLIDNSTEKNINSSKTLVPENFLMRRLSNENKLKSPADVISPSQIGKFKFREDSPDSGNEVASSLFKRWKTSKEVNGFGVETTAAAAIRKASNNIVNCQRQSIEDQKKASTTNLLDRNRDNLLFGDNDDDDGNVNAYEVEKKARLAKHLQIDKERRHLELQKREQESKSRRKCAEKNPITAITKVKEEAGKNHSTGPGNQGMKTKDIGRKRNSSPVSGPSKKSKFTTDEGIRYKAFNQLFDGIVLVISGIQNPDRAELRRKAVTLGAKYKADWDNTCTHLICAFINTPKYNQVKGRGRIVTRSWIEKCYDSKKYLPWRRFALDSTELTKPESDEEILDEALRPKCNTPGDNDCIASMAKQCGESNNTLALYDLEDQIASNKSLEKYYNSDSDTEDEIERIKQSSAPSITVVAKEERDVYDVTTDEEDYLHEKLKELDSTGFFNQSKFFICNNVASVDKIKLINIIEEYAGCVAHKLSDAQYVITNEAVATSHTFQGKIVRPLWVYECHDLKTKLPTQRYLL</sequence>
<dbReference type="Proteomes" id="UP000092443">
    <property type="component" value="Unplaced"/>
</dbReference>
<dbReference type="InterPro" id="IPR002706">
    <property type="entry name" value="Xrcc1_N"/>
</dbReference>
<evidence type="ECO:0000313" key="9">
    <source>
        <dbReference type="RefSeq" id="XP_037896405.1"/>
    </source>
</evidence>
<evidence type="ECO:0000256" key="6">
    <source>
        <dbReference type="SAM" id="MobiDB-lite"/>
    </source>
</evidence>
<dbReference type="GO" id="GO:0005634">
    <property type="term" value="C:nucleus"/>
    <property type="evidence" value="ECO:0007669"/>
    <property type="project" value="UniProtKB-SubCell"/>
</dbReference>
<dbReference type="InterPro" id="IPR036420">
    <property type="entry name" value="BRCT_dom_sf"/>
</dbReference>
<evidence type="ECO:0000256" key="4">
    <source>
        <dbReference type="ARBA" id="ARBA00023204"/>
    </source>
</evidence>
<dbReference type="AlphaFoldDB" id="A0A9C6DXX9"/>
<evidence type="ECO:0000256" key="2">
    <source>
        <dbReference type="ARBA" id="ARBA00022737"/>
    </source>
</evidence>
<dbReference type="InterPro" id="IPR045080">
    <property type="entry name" value="BRCT_XRCC1_rpt1"/>
</dbReference>
<accession>A0A9C6DXX9</accession>
<dbReference type="Pfam" id="PF01834">
    <property type="entry name" value="XRCC1_N"/>
    <property type="match status" value="1"/>
</dbReference>
<reference evidence="9" key="1">
    <citation type="submission" date="2025-08" db="UniProtKB">
        <authorList>
            <consortium name="RefSeq"/>
        </authorList>
    </citation>
    <scope>IDENTIFICATION</scope>
    <source>
        <tissue evidence="9">Whole body pupa</tissue>
    </source>
</reference>
<feature type="domain" description="BRCT" evidence="7">
    <location>
        <begin position="584"/>
        <end position="668"/>
    </location>
</feature>
<dbReference type="GO" id="GO:0000012">
    <property type="term" value="P:single strand break repair"/>
    <property type="evidence" value="ECO:0007669"/>
    <property type="project" value="InterPro"/>
</dbReference>
<dbReference type="GO" id="GO:0003684">
    <property type="term" value="F:damaged DNA binding"/>
    <property type="evidence" value="ECO:0007669"/>
    <property type="project" value="InterPro"/>
</dbReference>
<dbReference type="SUPFAM" id="SSF49785">
    <property type="entry name" value="Galactose-binding domain-like"/>
    <property type="match status" value="1"/>
</dbReference>
<dbReference type="GeneID" id="119641687"/>
<keyword evidence="5" id="KW-0539">Nucleus</keyword>
<dbReference type="Pfam" id="PF16589">
    <property type="entry name" value="BRCT_2"/>
    <property type="match status" value="1"/>
</dbReference>
<dbReference type="Gene3D" id="3.40.50.10190">
    <property type="entry name" value="BRCT domain"/>
    <property type="match status" value="2"/>
</dbReference>
<feature type="compositionally biased region" description="Basic and acidic residues" evidence="6">
    <location>
        <begin position="303"/>
        <end position="322"/>
    </location>
</feature>
<dbReference type="Pfam" id="PF00533">
    <property type="entry name" value="BRCT"/>
    <property type="match status" value="1"/>
</dbReference>
<dbReference type="Gene3D" id="2.60.120.260">
    <property type="entry name" value="Galactose-binding domain-like"/>
    <property type="match status" value="1"/>
</dbReference>
<keyword evidence="2" id="KW-0677">Repeat</keyword>
<evidence type="ECO:0000313" key="8">
    <source>
        <dbReference type="Proteomes" id="UP000092443"/>
    </source>
</evidence>
<evidence type="ECO:0000256" key="1">
    <source>
        <dbReference type="ARBA" id="ARBA00004123"/>
    </source>
</evidence>
<evidence type="ECO:0000256" key="5">
    <source>
        <dbReference type="ARBA" id="ARBA00023242"/>
    </source>
</evidence>
<dbReference type="RefSeq" id="XP_037896405.1">
    <property type="nucleotide sequence ID" value="XM_038040477.1"/>
</dbReference>
<dbReference type="SMART" id="SM00292">
    <property type="entry name" value="BRCT"/>
    <property type="match status" value="2"/>
</dbReference>